<evidence type="ECO:0000313" key="11">
    <source>
        <dbReference type="EMBL" id="GIL95086.1"/>
    </source>
</evidence>
<evidence type="ECO:0000256" key="2">
    <source>
        <dbReference type="ARBA" id="ARBA00022692"/>
    </source>
</evidence>
<evidence type="ECO:0000256" key="4">
    <source>
        <dbReference type="ARBA" id="ARBA00022989"/>
    </source>
</evidence>
<dbReference type="GO" id="GO:0000166">
    <property type="term" value="F:nucleotide binding"/>
    <property type="evidence" value="ECO:0007669"/>
    <property type="project" value="UniProtKB-KW"/>
</dbReference>
<feature type="region of interest" description="Disordered" evidence="8">
    <location>
        <begin position="1050"/>
        <end position="1109"/>
    </location>
</feature>
<evidence type="ECO:0000256" key="7">
    <source>
        <dbReference type="RuleBase" id="RU000405"/>
    </source>
</evidence>
<dbReference type="Gene3D" id="3.30.70.1230">
    <property type="entry name" value="Nucleotide cyclase"/>
    <property type="match status" value="1"/>
</dbReference>
<feature type="compositionally biased region" description="Polar residues" evidence="8">
    <location>
        <begin position="506"/>
        <end position="527"/>
    </location>
</feature>
<dbReference type="Pfam" id="PF00211">
    <property type="entry name" value="Guanylate_cyc"/>
    <property type="match status" value="1"/>
</dbReference>
<feature type="compositionally biased region" description="Polar residues" evidence="8">
    <location>
        <begin position="91"/>
        <end position="106"/>
    </location>
</feature>
<dbReference type="SMART" id="SM00044">
    <property type="entry name" value="CYCc"/>
    <property type="match status" value="1"/>
</dbReference>
<feature type="compositionally biased region" description="Basic residues" evidence="8">
    <location>
        <begin position="885"/>
        <end position="902"/>
    </location>
</feature>
<protein>
    <recommendedName>
        <fullName evidence="9">Guanylate cyclase domain-containing protein</fullName>
    </recommendedName>
</protein>
<feature type="region of interest" description="Disordered" evidence="8">
    <location>
        <begin position="91"/>
        <end position="134"/>
    </location>
</feature>
<feature type="domain" description="Guanylate cyclase" evidence="9">
    <location>
        <begin position="1669"/>
        <end position="1812"/>
    </location>
</feature>
<keyword evidence="5" id="KW-0472">Membrane</keyword>
<dbReference type="PROSITE" id="PS00452">
    <property type="entry name" value="GUANYLATE_CYCLASE_1"/>
    <property type="match status" value="1"/>
</dbReference>
<proteinExistence type="inferred from homology"/>
<sequence>MGNCCGASRFTDGGDSRKALSGNAPPTQGDASEKQQNWNSTDDTGHLSVASGLEAAGSLGVLNHAELEGILCGVDGPVAVLGVSSVQPRQVVRDQNSGTVGDGTSPNPLPKEEGRTSGASVVRSASTAGDGGELSLSVSTEQGTVLLRCILTNRAALRDLNLQNQQDVLYFLADSFSRDGCLRTLFYDTTMRLLSGQLASAKHFVPGDFGRDRYYLSMRVSPFAYRAPAPARAGVSSIDGGGTEDVVAAATEGEIEPVDNTSRGDAADGNGGSNVVPAMILELDVPYEGKELAARLQRDYMIISNIPSIVTMFDMDGRVLHQNQASIVFMGNLAGLQRQPAGTVPVAAAAAMASATDSITVHPATAVRAANTANFTMATTVEEGGAVAAAAASAVRRYDTVERAVPTTTTAAAAGAADLSDVSDVFRALFALEPWKGEEAFKMAASGQEWQGMVLMPRCLSFATQATPHANSGAALLAAAAAATQRTARGVRRTAGVAVPPPQPSPEIQCQPESRGTAQVDNSQNSQAQFQMQAPLPRTMATVAAGSGTGRALAGRDEGKGGDGEEAASMDPDGQKAVASGVERVPAAAFQQDLQHSPPTMSPAAKSAMSWFERLLDANTASDAESLGKSLGMAPVGAGAAAGVTTMGESLGRDRPVLTSFPMKPSQPPSLHAARKLSAPLQAPGVMHASFLKVGAAAHPGTPWPPVPLSALQQQQQQQHPVSVGTLDNALLDVILGASSNFRDNGNSASARLLLENASRAAWAWANTSSAGPGDRHAMLRQCRGSGGAGNFGGGSGAGTGQAFKVYSGGVGAVPVGTSLSSWGFEGADPLSMTTDMSVGGTGGDIGSGGHNLGGSAVTNLDTTFSLDLDPRRPQQQPSEQQPLPHHHHHQHQHQHHQRCHRPMSASENNNPLLHPHALVFSLEQSIRSLSFDGVSTGGMGSGSILAVTASFSTCAPASGSAVGVGGAGGGGGGQPQTPNNRQRGRQHSRRAAVVAEAAAAQAEAATTETCEWLPLPLPPLEGDGAQSVDCGAGPCGPAIQRVAITKTSVGSTGSDSISNGGSGLPGNGNGDSTGNSGSGASTGGSGSGNRGSGSYSTPSSSVGDGIITSPTVLGAETIEDRSSAVREATEPPAVAVRRLDDGNDAAALVSQRAGADDDSLELSLLLHTQSIRNTASSSAAMATIVGATAQAAAYKLSAASLTFGGVSGTSTAIAPDFFACLPVGNEDFSIRPVGQPTAPPEAHVPSCPVDVTRPLALEADGNEGEGFSGDAITAAPQQTLITAATSPSLPLLLPPPSQSNLLPPPLLRSQFSCSVPPIPSPLSYAAGGASSDCVPHVRVAQLRSASFHYANLQARLQISRPKSVLGVTVPARRHTAAVAAGAAGGRSARSPPSISPDAVRTIHPFAARGATMSPADVHAVPTVAGSWTHRGRRANSLASVPVATLRRTTVSVDGWPPSVASASASAGAVSVSIRRQRALMNLLSSTMGGNVARRSLVSTQDLTHLLESVAGLRLSRTGAAEGEVLNGVSPDGGGGRGNGCTAATGLQEDASASAALHGGGGDRGPAAAYDAYRWHKVLVRPCIEPQGDRRVLLVVQTDVTSQIRAESALVEALEAQYRLLSDILPRHVVQYMMKRHGDELEGVGTQLHTRSPRISDPAELATSHDCITVLFADIKGFTEMSKEVPPAVVMTFLNDLYTRFDSLTDVYGVYKVETIGDCYMVAGGLVARDGDGYGPAVRGQGDTDPLHAMRVLAFARAMLEEAAKVALPSTGEPVQLRIGIHSGPATSGVVGQKMPRFCLFGDTINTASRMESTGRPGAIHVSCATRHLLPPEEDEELWAPTGGVEVKGKGRMDTFLWLPNTAGALRQRNRWRRRAMLLGTLSSLQLQTTQTQTFSRS</sequence>
<feature type="region of interest" description="Disordered" evidence="8">
    <location>
        <begin position="491"/>
        <end position="527"/>
    </location>
</feature>
<feature type="region of interest" description="Disordered" evidence="8">
    <location>
        <begin position="546"/>
        <end position="582"/>
    </location>
</feature>
<feature type="compositionally biased region" description="Gly residues" evidence="8">
    <location>
        <begin position="966"/>
        <end position="975"/>
    </location>
</feature>
<keyword evidence="13" id="KW-1185">Reference proteome</keyword>
<dbReference type="GO" id="GO:0005886">
    <property type="term" value="C:plasma membrane"/>
    <property type="evidence" value="ECO:0007669"/>
    <property type="project" value="TreeGrafter"/>
</dbReference>
<keyword evidence="2" id="KW-0812">Transmembrane</keyword>
<dbReference type="PANTHER" id="PTHR11920">
    <property type="entry name" value="GUANYLYL CYCLASE"/>
    <property type="match status" value="1"/>
</dbReference>
<evidence type="ECO:0000259" key="9">
    <source>
        <dbReference type="PROSITE" id="PS50125"/>
    </source>
</evidence>
<dbReference type="PROSITE" id="PS50125">
    <property type="entry name" value="GUANYLATE_CYCLASE_2"/>
    <property type="match status" value="1"/>
</dbReference>
<dbReference type="Proteomes" id="UP000747110">
    <property type="component" value="Unassembled WGS sequence"/>
</dbReference>
<comment type="subcellular location">
    <subcellularLocation>
        <location evidence="1">Membrane</location>
    </subcellularLocation>
</comment>
<feature type="region of interest" description="Disordered" evidence="8">
    <location>
        <begin position="1"/>
        <end position="46"/>
    </location>
</feature>
<dbReference type="GO" id="GO:0001653">
    <property type="term" value="F:peptide receptor activity"/>
    <property type="evidence" value="ECO:0007669"/>
    <property type="project" value="TreeGrafter"/>
</dbReference>
<dbReference type="CDD" id="cd07302">
    <property type="entry name" value="CHD"/>
    <property type="match status" value="1"/>
</dbReference>
<dbReference type="InterPro" id="IPR050401">
    <property type="entry name" value="Cyclic_nucleotide_synthase"/>
</dbReference>
<dbReference type="InterPro" id="IPR001054">
    <property type="entry name" value="A/G_cyclase"/>
</dbReference>
<dbReference type="GO" id="GO:0007168">
    <property type="term" value="P:receptor guanylyl cyclase signaling pathway"/>
    <property type="evidence" value="ECO:0007669"/>
    <property type="project" value="TreeGrafter"/>
</dbReference>
<feature type="compositionally biased region" description="Polar residues" evidence="8">
    <location>
        <begin position="117"/>
        <end position="127"/>
    </location>
</feature>
<evidence type="ECO:0000256" key="8">
    <source>
        <dbReference type="SAM" id="MobiDB-lite"/>
    </source>
</evidence>
<dbReference type="EMBL" id="BNCP01000021">
    <property type="protein sequence ID" value="GIL81263.1"/>
    <property type="molecule type" value="Genomic_DNA"/>
</dbReference>
<dbReference type="OrthoDB" id="532905at2759"/>
<feature type="compositionally biased region" description="Basic and acidic residues" evidence="8">
    <location>
        <begin position="554"/>
        <end position="563"/>
    </location>
</feature>
<gene>
    <name evidence="10" type="ORF">Vretifemale_10317</name>
    <name evidence="11" type="ORF">Vretimale_1176</name>
</gene>
<keyword evidence="3" id="KW-0547">Nucleotide-binding</keyword>
<dbReference type="Proteomes" id="UP000722791">
    <property type="component" value="Unassembled WGS sequence"/>
</dbReference>
<feature type="compositionally biased region" description="Low complexity" evidence="8">
    <location>
        <begin position="874"/>
        <end position="884"/>
    </location>
</feature>
<dbReference type="GO" id="GO:0004383">
    <property type="term" value="F:guanylate cyclase activity"/>
    <property type="evidence" value="ECO:0007669"/>
    <property type="project" value="TreeGrafter"/>
</dbReference>
<feature type="compositionally biased region" description="Polar residues" evidence="8">
    <location>
        <begin position="24"/>
        <end position="42"/>
    </location>
</feature>
<evidence type="ECO:0000313" key="10">
    <source>
        <dbReference type="EMBL" id="GIL81263.1"/>
    </source>
</evidence>
<feature type="region of interest" description="Disordered" evidence="8">
    <location>
        <begin position="966"/>
        <end position="992"/>
    </location>
</feature>
<reference evidence="11" key="1">
    <citation type="journal article" date="2021" name="Proc. Natl. Acad. Sci. U.S.A.">
        <title>Three genomes in the algal genus Volvox reveal the fate of a haploid sex-determining region after a transition to homothallism.</title>
        <authorList>
            <person name="Yamamoto K."/>
            <person name="Hamaji T."/>
            <person name="Kawai-Toyooka H."/>
            <person name="Matsuzaki R."/>
            <person name="Takahashi F."/>
            <person name="Nishimura Y."/>
            <person name="Kawachi M."/>
            <person name="Noguchi H."/>
            <person name="Minakuchi Y."/>
            <person name="Umen J.G."/>
            <person name="Toyoda A."/>
            <person name="Nozaki H."/>
        </authorList>
    </citation>
    <scope>NUCLEOTIDE SEQUENCE</scope>
    <source>
        <strain evidence="11">NIES-3785</strain>
        <strain evidence="10">NIES-3786</strain>
    </source>
</reference>
<evidence type="ECO:0000256" key="3">
    <source>
        <dbReference type="ARBA" id="ARBA00022741"/>
    </source>
</evidence>
<keyword evidence="6 7" id="KW-0456">Lyase</keyword>
<feature type="region of interest" description="Disordered" evidence="8">
    <location>
        <begin position="867"/>
        <end position="912"/>
    </location>
</feature>
<dbReference type="InterPro" id="IPR029787">
    <property type="entry name" value="Nucleotide_cyclase"/>
</dbReference>
<dbReference type="PANTHER" id="PTHR11920:SF335">
    <property type="entry name" value="GUANYLATE CYCLASE"/>
    <property type="match status" value="1"/>
</dbReference>
<dbReference type="EMBL" id="BNCQ01000002">
    <property type="protein sequence ID" value="GIL95086.1"/>
    <property type="molecule type" value="Genomic_DNA"/>
</dbReference>
<comment type="caution">
    <text evidence="11">The sequence shown here is derived from an EMBL/GenBank/DDBJ whole genome shotgun (WGS) entry which is preliminary data.</text>
</comment>
<evidence type="ECO:0000256" key="5">
    <source>
        <dbReference type="ARBA" id="ARBA00023136"/>
    </source>
</evidence>
<evidence type="ECO:0000313" key="12">
    <source>
        <dbReference type="Proteomes" id="UP000722791"/>
    </source>
</evidence>
<evidence type="ECO:0000256" key="6">
    <source>
        <dbReference type="ARBA" id="ARBA00023239"/>
    </source>
</evidence>
<keyword evidence="4" id="KW-1133">Transmembrane helix</keyword>
<evidence type="ECO:0000313" key="13">
    <source>
        <dbReference type="Proteomes" id="UP000747110"/>
    </source>
</evidence>
<feature type="compositionally biased region" description="Gly residues" evidence="8">
    <location>
        <begin position="1061"/>
        <end position="1092"/>
    </location>
</feature>
<organism evidence="11 12">
    <name type="scientific">Volvox reticuliferus</name>
    <dbReference type="NCBI Taxonomy" id="1737510"/>
    <lineage>
        <taxon>Eukaryota</taxon>
        <taxon>Viridiplantae</taxon>
        <taxon>Chlorophyta</taxon>
        <taxon>core chlorophytes</taxon>
        <taxon>Chlorophyceae</taxon>
        <taxon>CS clade</taxon>
        <taxon>Chlamydomonadales</taxon>
        <taxon>Volvocaceae</taxon>
        <taxon>Volvox</taxon>
    </lineage>
</organism>
<dbReference type="GO" id="GO:0004016">
    <property type="term" value="F:adenylate cyclase activity"/>
    <property type="evidence" value="ECO:0007669"/>
    <property type="project" value="TreeGrafter"/>
</dbReference>
<dbReference type="InterPro" id="IPR018297">
    <property type="entry name" value="A/G_cyclase_CS"/>
</dbReference>
<comment type="similarity">
    <text evidence="7">Belongs to the adenylyl cyclase class-4/guanylyl cyclase family.</text>
</comment>
<feature type="compositionally biased region" description="Low complexity" evidence="8">
    <location>
        <begin position="1093"/>
        <end position="1106"/>
    </location>
</feature>
<evidence type="ECO:0000256" key="1">
    <source>
        <dbReference type="ARBA" id="ARBA00004370"/>
    </source>
</evidence>
<dbReference type="FunFam" id="3.30.70.1230:FF:000057">
    <property type="entry name" value="Guanylate cyclase"/>
    <property type="match status" value="1"/>
</dbReference>
<accession>A0A8J4D955</accession>
<dbReference type="GO" id="GO:0035556">
    <property type="term" value="P:intracellular signal transduction"/>
    <property type="evidence" value="ECO:0007669"/>
    <property type="project" value="InterPro"/>
</dbReference>
<name>A0A8J4D955_9CHLO</name>
<dbReference type="SUPFAM" id="SSF55073">
    <property type="entry name" value="Nucleotide cyclase"/>
    <property type="match status" value="1"/>
</dbReference>